<feature type="compositionally biased region" description="Low complexity" evidence="1">
    <location>
        <begin position="84"/>
        <end position="102"/>
    </location>
</feature>
<gene>
    <name evidence="2" type="ORF">BSTOLATCC_MIC51038</name>
</gene>
<name>A0AAU9K482_9CILI</name>
<dbReference type="Proteomes" id="UP001162131">
    <property type="component" value="Unassembled WGS sequence"/>
</dbReference>
<organism evidence="2 3">
    <name type="scientific">Blepharisma stoltei</name>
    <dbReference type="NCBI Taxonomy" id="1481888"/>
    <lineage>
        <taxon>Eukaryota</taxon>
        <taxon>Sar</taxon>
        <taxon>Alveolata</taxon>
        <taxon>Ciliophora</taxon>
        <taxon>Postciliodesmatophora</taxon>
        <taxon>Heterotrichea</taxon>
        <taxon>Heterotrichida</taxon>
        <taxon>Blepharismidae</taxon>
        <taxon>Blepharisma</taxon>
    </lineage>
</organism>
<comment type="caution">
    <text evidence="2">The sequence shown here is derived from an EMBL/GenBank/DDBJ whole genome shotgun (WGS) entry which is preliminary data.</text>
</comment>
<accession>A0AAU9K482</accession>
<sequence>MKKTSRITLSEAVYNASKHVSLGFARDLAWISSPVKDDFDPKFFHKSLKHLRIRDRNYDLVHQQPKSHRTHIRTKTYIHIKQLSLNEKPSSSKSTSPSLSPKKSMRTNSNAFVEQSPNISPETSIRSITRRSTILSPILPKTEDEELDTIISGASKLHSQTRSLKRHFSMGCVNIQKDYQECKNLVRSKNPYDKKFEKLVLEP</sequence>
<protein>
    <submittedName>
        <fullName evidence="2">Uncharacterized protein</fullName>
    </submittedName>
</protein>
<keyword evidence="3" id="KW-1185">Reference proteome</keyword>
<evidence type="ECO:0000313" key="2">
    <source>
        <dbReference type="EMBL" id="CAG9330448.1"/>
    </source>
</evidence>
<feature type="region of interest" description="Disordered" evidence="1">
    <location>
        <begin position="84"/>
        <end position="109"/>
    </location>
</feature>
<dbReference type="EMBL" id="CAJZBQ010000051">
    <property type="protein sequence ID" value="CAG9330448.1"/>
    <property type="molecule type" value="Genomic_DNA"/>
</dbReference>
<reference evidence="2" key="1">
    <citation type="submission" date="2021-09" db="EMBL/GenBank/DDBJ databases">
        <authorList>
            <consortium name="AG Swart"/>
            <person name="Singh M."/>
            <person name="Singh A."/>
            <person name="Seah K."/>
            <person name="Emmerich C."/>
        </authorList>
    </citation>
    <scope>NUCLEOTIDE SEQUENCE</scope>
    <source>
        <strain evidence="2">ATCC30299</strain>
    </source>
</reference>
<proteinExistence type="predicted"/>
<dbReference type="AlphaFoldDB" id="A0AAU9K482"/>
<evidence type="ECO:0000256" key="1">
    <source>
        <dbReference type="SAM" id="MobiDB-lite"/>
    </source>
</evidence>
<evidence type="ECO:0000313" key="3">
    <source>
        <dbReference type="Proteomes" id="UP001162131"/>
    </source>
</evidence>